<accession>A0A9W7LTY5</accession>
<dbReference type="AlphaFoldDB" id="A0A9W7LTY5"/>
<name>A0A9W7LTY5_HIBTR</name>
<evidence type="ECO:0000313" key="1">
    <source>
        <dbReference type="EMBL" id="GMI77149.1"/>
    </source>
</evidence>
<evidence type="ECO:0000313" key="2">
    <source>
        <dbReference type="Proteomes" id="UP001165190"/>
    </source>
</evidence>
<comment type="caution">
    <text evidence="1">The sequence shown here is derived from an EMBL/GenBank/DDBJ whole genome shotgun (WGS) entry which is preliminary data.</text>
</comment>
<gene>
    <name evidence="1" type="ORF">HRI_001384200</name>
</gene>
<dbReference type="OrthoDB" id="1002630at2759"/>
<proteinExistence type="predicted"/>
<dbReference type="EMBL" id="BSYR01000013">
    <property type="protein sequence ID" value="GMI77149.1"/>
    <property type="molecule type" value="Genomic_DNA"/>
</dbReference>
<sequence>MSFDRDLFKELDTSVTSKVKMGNGYYVVVKRKGTSAIESISDANGDDVFKVNMTEKSFAFDPLEEEQVSFYATKLHAEI</sequence>
<organism evidence="1 2">
    <name type="scientific">Hibiscus trionum</name>
    <name type="common">Flower of an hour</name>
    <dbReference type="NCBI Taxonomy" id="183268"/>
    <lineage>
        <taxon>Eukaryota</taxon>
        <taxon>Viridiplantae</taxon>
        <taxon>Streptophyta</taxon>
        <taxon>Embryophyta</taxon>
        <taxon>Tracheophyta</taxon>
        <taxon>Spermatophyta</taxon>
        <taxon>Magnoliopsida</taxon>
        <taxon>eudicotyledons</taxon>
        <taxon>Gunneridae</taxon>
        <taxon>Pentapetalae</taxon>
        <taxon>rosids</taxon>
        <taxon>malvids</taxon>
        <taxon>Malvales</taxon>
        <taxon>Malvaceae</taxon>
        <taxon>Malvoideae</taxon>
        <taxon>Hibiscus</taxon>
    </lineage>
</organism>
<reference evidence="1" key="1">
    <citation type="submission" date="2023-05" db="EMBL/GenBank/DDBJ databases">
        <title>Genome and transcriptome analyses reveal genes involved in the formation of fine ridges on petal epidermal cells in Hibiscus trionum.</title>
        <authorList>
            <person name="Koshimizu S."/>
            <person name="Masuda S."/>
            <person name="Ishii T."/>
            <person name="Shirasu K."/>
            <person name="Hoshino A."/>
            <person name="Arita M."/>
        </authorList>
    </citation>
    <scope>NUCLEOTIDE SEQUENCE</scope>
    <source>
        <strain evidence="1">Hamamatsu line</strain>
    </source>
</reference>
<dbReference type="Proteomes" id="UP001165190">
    <property type="component" value="Unassembled WGS sequence"/>
</dbReference>
<keyword evidence="2" id="KW-1185">Reference proteome</keyword>
<protein>
    <submittedName>
        <fullName evidence="1">Uncharacterized protein</fullName>
    </submittedName>
</protein>